<feature type="domain" description="Rhodanese" evidence="3">
    <location>
        <begin position="16"/>
        <end position="135"/>
    </location>
</feature>
<dbReference type="SMART" id="SM00450">
    <property type="entry name" value="RHOD"/>
    <property type="match status" value="2"/>
</dbReference>
<dbReference type="PANTHER" id="PTHR11364:SF27">
    <property type="entry name" value="SULFURTRANSFERASE"/>
    <property type="match status" value="1"/>
</dbReference>
<dbReference type="PROSITE" id="PS50206">
    <property type="entry name" value="RHODANESE_3"/>
    <property type="match status" value="2"/>
</dbReference>
<keyword evidence="1 4" id="KW-0808">Transferase</keyword>
<dbReference type="InterPro" id="IPR001763">
    <property type="entry name" value="Rhodanese-like_dom"/>
</dbReference>
<dbReference type="EMBL" id="PDSH01000009">
    <property type="protein sequence ID" value="PIE25273.1"/>
    <property type="molecule type" value="Genomic_DNA"/>
</dbReference>
<dbReference type="InterPro" id="IPR036873">
    <property type="entry name" value="Rhodanese-like_dom_sf"/>
</dbReference>
<organism evidence="4 5">
    <name type="scientific">Neptuniibacter caesariensis</name>
    <dbReference type="NCBI Taxonomy" id="207954"/>
    <lineage>
        <taxon>Bacteria</taxon>
        <taxon>Pseudomonadati</taxon>
        <taxon>Pseudomonadota</taxon>
        <taxon>Gammaproteobacteria</taxon>
        <taxon>Oceanospirillales</taxon>
        <taxon>Oceanospirillaceae</taxon>
        <taxon>Neptuniibacter</taxon>
    </lineage>
</organism>
<comment type="caution">
    <text evidence="4">The sequence shown here is derived from an EMBL/GenBank/DDBJ whole genome shotgun (WGS) entry which is preliminary data.</text>
</comment>
<dbReference type="AlphaFoldDB" id="A0A2G6JPD5"/>
<dbReference type="CDD" id="cd01449">
    <property type="entry name" value="TST_Repeat_2"/>
    <property type="match status" value="1"/>
</dbReference>
<proteinExistence type="predicted"/>
<name>A0A2G6JPD5_NEPCE</name>
<reference evidence="4 5" key="1">
    <citation type="submission" date="2017-10" db="EMBL/GenBank/DDBJ databases">
        <title>Novel microbial diversity and functional potential in the marine mammal oral microbiome.</title>
        <authorList>
            <person name="Dudek N.K."/>
            <person name="Sun C.L."/>
            <person name="Burstein D."/>
            <person name="Kantor R.S."/>
            <person name="Aliaga Goltsman D.S."/>
            <person name="Bik E.M."/>
            <person name="Thomas B.C."/>
            <person name="Banfield J.F."/>
            <person name="Relman D.A."/>
        </authorList>
    </citation>
    <scope>NUCLEOTIDE SEQUENCE [LARGE SCALE GENOMIC DNA]</scope>
    <source>
        <strain evidence="4">DOLJORAL78_47_21</strain>
    </source>
</reference>
<evidence type="ECO:0000313" key="5">
    <source>
        <dbReference type="Proteomes" id="UP000243469"/>
    </source>
</evidence>
<dbReference type="Gene3D" id="3.40.250.10">
    <property type="entry name" value="Rhodanese-like domain"/>
    <property type="match status" value="2"/>
</dbReference>
<feature type="domain" description="Rhodanese" evidence="3">
    <location>
        <begin position="168"/>
        <end position="281"/>
    </location>
</feature>
<dbReference type="InterPro" id="IPR045078">
    <property type="entry name" value="TST/MPST-like"/>
</dbReference>
<protein>
    <submittedName>
        <fullName evidence="4">Sulfurtransferase</fullName>
    </submittedName>
</protein>
<dbReference type="PANTHER" id="PTHR11364">
    <property type="entry name" value="THIOSULFATE SULFERTANSFERASE"/>
    <property type="match status" value="1"/>
</dbReference>
<keyword evidence="2" id="KW-0677">Repeat</keyword>
<sequence>MFTTIISAGQLKASIANPDWVVLDCRFNLMDTAAGRASYSESHISGAYYLHLDNDLSSVITPLTGRHPLPEPVLLAEKLGRCGIYPNTQVVVYDDCSGMMAGRCWWLLRYLGHEAVAVLDGGLPAWQSAGGELTAEEPDESKAPDAQFSLQLQAAVNLSTEQLQAELAAKSATLVDARSAERFRGEVEPIDPVAGHVPGAINRPLTDNLQDDGHFKPADQLKTEWLAVIRDLPPEQIVHMCGSGVTACHNQLAMEIAGLKGSRLYSGSWSEWIRDPMRPVARS</sequence>
<dbReference type="SUPFAM" id="SSF52821">
    <property type="entry name" value="Rhodanese/Cell cycle control phosphatase"/>
    <property type="match status" value="2"/>
</dbReference>
<dbReference type="FunFam" id="3.40.250.10:FF:000035">
    <property type="entry name" value="Thiosulfate sulfurtransferase"/>
    <property type="match status" value="1"/>
</dbReference>
<evidence type="ECO:0000256" key="1">
    <source>
        <dbReference type="ARBA" id="ARBA00022679"/>
    </source>
</evidence>
<dbReference type="Proteomes" id="UP000243469">
    <property type="component" value="Unassembled WGS sequence"/>
</dbReference>
<accession>A0A2G6JPD5</accession>
<evidence type="ECO:0000256" key="2">
    <source>
        <dbReference type="ARBA" id="ARBA00022737"/>
    </source>
</evidence>
<gene>
    <name evidence="4" type="ORF">CSA60_01020</name>
</gene>
<dbReference type="GO" id="GO:0004792">
    <property type="term" value="F:thiosulfate-cyanide sulfurtransferase activity"/>
    <property type="evidence" value="ECO:0007669"/>
    <property type="project" value="TreeGrafter"/>
</dbReference>
<evidence type="ECO:0000313" key="4">
    <source>
        <dbReference type="EMBL" id="PIE25273.1"/>
    </source>
</evidence>
<dbReference type="Pfam" id="PF00581">
    <property type="entry name" value="Rhodanese"/>
    <property type="match status" value="2"/>
</dbReference>
<dbReference type="CDD" id="cd01448">
    <property type="entry name" value="TST_Repeat_1"/>
    <property type="match status" value="1"/>
</dbReference>
<evidence type="ECO:0000259" key="3">
    <source>
        <dbReference type="PROSITE" id="PS50206"/>
    </source>
</evidence>